<dbReference type="AlphaFoldDB" id="A0A4Q9FYV5"/>
<dbReference type="Pfam" id="PF06945">
    <property type="entry name" value="DUF1289"/>
    <property type="match status" value="1"/>
</dbReference>
<reference evidence="1 2" key="1">
    <citation type="submission" date="2019-02" db="EMBL/GenBank/DDBJ databases">
        <title>Paracoccus subflavus sp. nov., isolated from marine sediment of the Pacific Ocean.</title>
        <authorList>
            <person name="Zhang G."/>
        </authorList>
    </citation>
    <scope>NUCLEOTIDE SEQUENCE [LARGE SCALE GENOMIC DNA]</scope>
    <source>
        <strain evidence="1 2">GY0581</strain>
    </source>
</reference>
<protein>
    <submittedName>
        <fullName evidence="1">DUF1289 domain-containing protein</fullName>
    </submittedName>
</protein>
<evidence type="ECO:0000313" key="2">
    <source>
        <dbReference type="Proteomes" id="UP000293520"/>
    </source>
</evidence>
<comment type="caution">
    <text evidence="1">The sequence shown here is derived from an EMBL/GenBank/DDBJ whole genome shotgun (WGS) entry which is preliminary data.</text>
</comment>
<dbReference type="Proteomes" id="UP000293520">
    <property type="component" value="Unassembled WGS sequence"/>
</dbReference>
<proteinExistence type="predicted"/>
<dbReference type="EMBL" id="SISK01000007">
    <property type="protein sequence ID" value="TBN39435.1"/>
    <property type="molecule type" value="Genomic_DNA"/>
</dbReference>
<dbReference type="PANTHER" id="PTHR35175">
    <property type="entry name" value="DUF1289 DOMAIN-CONTAINING PROTEIN"/>
    <property type="match status" value="1"/>
</dbReference>
<gene>
    <name evidence="1" type="ORF">EYE42_10430</name>
</gene>
<dbReference type="PANTHER" id="PTHR35175:SF2">
    <property type="entry name" value="DUF1289 DOMAIN-CONTAINING PROTEIN"/>
    <property type="match status" value="1"/>
</dbReference>
<dbReference type="InterPro" id="IPR010710">
    <property type="entry name" value="DUF1289"/>
</dbReference>
<accession>A0A4Q9FYV5</accession>
<dbReference type="OrthoDB" id="9811423at2"/>
<keyword evidence="2" id="KW-1185">Reference proteome</keyword>
<evidence type="ECO:0000313" key="1">
    <source>
        <dbReference type="EMBL" id="TBN39435.1"/>
    </source>
</evidence>
<dbReference type="RefSeq" id="WP_130991269.1">
    <property type="nucleotide sequence ID" value="NZ_SISK01000007.1"/>
</dbReference>
<name>A0A4Q9FYV5_9RHOB</name>
<sequence length="55" mass="5998">MIRSPCIKVCAIDPASGLCAGCWRTLDEIADWASLTPEARRRIMDDLPARAARPG</sequence>
<organism evidence="1 2">
    <name type="scientific">Paracoccus subflavus</name>
    <dbReference type="NCBI Taxonomy" id="2528244"/>
    <lineage>
        <taxon>Bacteria</taxon>
        <taxon>Pseudomonadati</taxon>
        <taxon>Pseudomonadota</taxon>
        <taxon>Alphaproteobacteria</taxon>
        <taxon>Rhodobacterales</taxon>
        <taxon>Paracoccaceae</taxon>
        <taxon>Paracoccus</taxon>
    </lineage>
</organism>